<dbReference type="NCBIfam" id="TIGR00830">
    <property type="entry name" value="PTBA"/>
    <property type="match status" value="1"/>
</dbReference>
<dbReference type="PANTHER" id="PTHR45008:SF1">
    <property type="entry name" value="PTS SYSTEM GLUCOSE-SPECIFIC EIIA COMPONENT"/>
    <property type="match status" value="1"/>
</dbReference>
<evidence type="ECO:0000256" key="1">
    <source>
        <dbReference type="ARBA" id="ARBA00004496"/>
    </source>
</evidence>
<comment type="subcellular location">
    <subcellularLocation>
        <location evidence="1">Cytoplasm</location>
    </subcellularLocation>
</comment>
<reference evidence="8 9" key="1">
    <citation type="submission" date="2018-05" db="EMBL/GenBank/DDBJ databases">
        <title>Genomic Encyclopedia of Type Strains, Phase IV (KMG-IV): sequencing the most valuable type-strain genomes for metagenomic binning, comparative biology and taxonomic classification.</title>
        <authorList>
            <person name="Goeker M."/>
        </authorList>
    </citation>
    <scope>NUCLEOTIDE SEQUENCE [LARGE SCALE GENOMIC DNA]</scope>
    <source>
        <strain evidence="8 9">DSM 22440</strain>
    </source>
</reference>
<keyword evidence="2" id="KW-0813">Transport</keyword>
<keyword evidence="5" id="KW-0598">Phosphotransferase system</keyword>
<sequence length="152" mass="16572">MKNTVITSPFKGLVKKLETIDDTAFASGAIGQGIAIEPEEGKVYAPVAGTVTTLFPTHHAIGITSDEGAEVLIHVGMDTVRLEGEHFTAHIKQGDRVEIGQLLLEFDQEKIEAAGYSLITPVVVTNFSDYDVVIMEQTEVEMQDLIMELRAK</sequence>
<dbReference type="EMBL" id="QJJR01000020">
    <property type="protein sequence ID" value="PXW86470.1"/>
    <property type="molecule type" value="Genomic_DNA"/>
</dbReference>
<protein>
    <submittedName>
        <fullName evidence="8">PTS system IIA component (Glc family)</fullName>
    </submittedName>
</protein>
<keyword evidence="9" id="KW-1185">Reference proteome</keyword>
<dbReference type="PANTHER" id="PTHR45008">
    <property type="entry name" value="PTS SYSTEM GLUCOSE-SPECIFIC EIIA COMPONENT"/>
    <property type="match status" value="1"/>
</dbReference>
<dbReference type="FunFam" id="2.70.70.10:FF:000001">
    <property type="entry name" value="PTS system glucose-specific IIA component"/>
    <property type="match status" value="1"/>
</dbReference>
<dbReference type="GO" id="GO:0016301">
    <property type="term" value="F:kinase activity"/>
    <property type="evidence" value="ECO:0007669"/>
    <property type="project" value="UniProtKB-KW"/>
</dbReference>
<gene>
    <name evidence="8" type="ORF">DES38_1203</name>
</gene>
<evidence type="ECO:0000256" key="4">
    <source>
        <dbReference type="ARBA" id="ARBA00022679"/>
    </source>
</evidence>
<evidence type="ECO:0000259" key="7">
    <source>
        <dbReference type="PROSITE" id="PS51093"/>
    </source>
</evidence>
<dbReference type="Gene3D" id="2.70.70.10">
    <property type="entry name" value="Glucose Permease (Domain IIA)"/>
    <property type="match status" value="1"/>
</dbReference>
<evidence type="ECO:0000256" key="2">
    <source>
        <dbReference type="ARBA" id="ARBA00022448"/>
    </source>
</evidence>
<feature type="domain" description="PTS EIIA type-1" evidence="7">
    <location>
        <begin position="22"/>
        <end position="126"/>
    </location>
</feature>
<accession>A0A2V3VXZ9</accession>
<name>A0A2V3VXZ9_9BACI</name>
<dbReference type="GO" id="GO:0009401">
    <property type="term" value="P:phosphoenolpyruvate-dependent sugar phosphotransferase system"/>
    <property type="evidence" value="ECO:0007669"/>
    <property type="project" value="UniProtKB-KW"/>
</dbReference>
<dbReference type="InterPro" id="IPR050890">
    <property type="entry name" value="PTS_EIIA_component"/>
</dbReference>
<evidence type="ECO:0000256" key="5">
    <source>
        <dbReference type="ARBA" id="ARBA00022683"/>
    </source>
</evidence>
<dbReference type="PROSITE" id="PS00371">
    <property type="entry name" value="PTS_EIIA_TYPE_1_HIS"/>
    <property type="match status" value="1"/>
</dbReference>
<dbReference type="InterPro" id="IPR001127">
    <property type="entry name" value="PTS_EIIA_1_perm"/>
</dbReference>
<dbReference type="PROSITE" id="PS51093">
    <property type="entry name" value="PTS_EIIA_TYPE_1"/>
    <property type="match status" value="1"/>
</dbReference>
<keyword evidence="4" id="KW-0808">Transferase</keyword>
<evidence type="ECO:0000313" key="8">
    <source>
        <dbReference type="EMBL" id="PXW86470.1"/>
    </source>
</evidence>
<proteinExistence type="predicted"/>
<dbReference type="Pfam" id="PF00358">
    <property type="entry name" value="PTS_EIIA_1"/>
    <property type="match status" value="1"/>
</dbReference>
<dbReference type="InterPro" id="IPR011055">
    <property type="entry name" value="Dup_hybrid_motif"/>
</dbReference>
<dbReference type="Proteomes" id="UP000247922">
    <property type="component" value="Unassembled WGS sequence"/>
</dbReference>
<dbReference type="AlphaFoldDB" id="A0A2V3VXZ9"/>
<evidence type="ECO:0000256" key="3">
    <source>
        <dbReference type="ARBA" id="ARBA00022597"/>
    </source>
</evidence>
<dbReference type="GO" id="GO:0005737">
    <property type="term" value="C:cytoplasm"/>
    <property type="evidence" value="ECO:0007669"/>
    <property type="project" value="UniProtKB-SubCell"/>
</dbReference>
<keyword evidence="3" id="KW-0762">Sugar transport</keyword>
<evidence type="ECO:0000313" key="9">
    <source>
        <dbReference type="Proteomes" id="UP000247922"/>
    </source>
</evidence>
<evidence type="ECO:0000256" key="6">
    <source>
        <dbReference type="ARBA" id="ARBA00022777"/>
    </source>
</evidence>
<dbReference type="SUPFAM" id="SSF51261">
    <property type="entry name" value="Duplicated hybrid motif"/>
    <property type="match status" value="1"/>
</dbReference>
<organism evidence="8 9">
    <name type="scientific">Streptohalobacillus salinus</name>
    <dbReference type="NCBI Taxonomy" id="621096"/>
    <lineage>
        <taxon>Bacteria</taxon>
        <taxon>Bacillati</taxon>
        <taxon>Bacillota</taxon>
        <taxon>Bacilli</taxon>
        <taxon>Bacillales</taxon>
        <taxon>Bacillaceae</taxon>
        <taxon>Streptohalobacillus</taxon>
    </lineage>
</organism>
<comment type="caution">
    <text evidence="8">The sequence shown here is derived from an EMBL/GenBank/DDBJ whole genome shotgun (WGS) entry which is preliminary data.</text>
</comment>
<keyword evidence="6" id="KW-0418">Kinase</keyword>